<feature type="transmembrane region" description="Helical" evidence="7">
    <location>
        <begin position="462"/>
        <end position="480"/>
    </location>
</feature>
<feature type="transmembrane region" description="Helical" evidence="7">
    <location>
        <begin position="500"/>
        <end position="521"/>
    </location>
</feature>
<dbReference type="EMBL" id="BMDO01000007">
    <property type="protein sequence ID" value="GGI51359.1"/>
    <property type="molecule type" value="Genomic_DNA"/>
</dbReference>
<evidence type="ECO:0000256" key="2">
    <source>
        <dbReference type="ARBA" id="ARBA00022475"/>
    </source>
</evidence>
<evidence type="ECO:0000256" key="3">
    <source>
        <dbReference type="ARBA" id="ARBA00022692"/>
    </source>
</evidence>
<feature type="transmembrane region" description="Helical" evidence="7">
    <location>
        <begin position="433"/>
        <end position="450"/>
    </location>
</feature>
<reference evidence="10" key="1">
    <citation type="journal article" date="2014" name="Int. J. Syst. Evol. Microbiol.">
        <title>Complete genome sequence of Corynebacterium casei LMG S-19264T (=DSM 44701T), isolated from a smear-ripened cheese.</title>
        <authorList>
            <consortium name="US DOE Joint Genome Institute (JGI-PGF)"/>
            <person name="Walter F."/>
            <person name="Albersmeier A."/>
            <person name="Kalinowski J."/>
            <person name="Ruckert C."/>
        </authorList>
    </citation>
    <scope>NUCLEOTIDE SEQUENCE</scope>
    <source>
        <strain evidence="10">CCM 8711</strain>
    </source>
</reference>
<comment type="caution">
    <text evidence="10">The sequence shown here is derived from an EMBL/GenBank/DDBJ whole genome shotgun (WGS) entry which is preliminary data.</text>
</comment>
<dbReference type="InterPro" id="IPR049453">
    <property type="entry name" value="Memb_transporter_dom"/>
</dbReference>
<reference evidence="10" key="2">
    <citation type="submission" date="2020-09" db="EMBL/GenBank/DDBJ databases">
        <authorList>
            <person name="Sun Q."/>
            <person name="Sedlacek I."/>
        </authorList>
    </citation>
    <scope>NUCLEOTIDE SEQUENCE</scope>
    <source>
        <strain evidence="10">CCM 8711</strain>
    </source>
</reference>
<feature type="transmembrane region" description="Helical" evidence="7">
    <location>
        <begin position="533"/>
        <end position="551"/>
    </location>
</feature>
<dbReference type="Proteomes" id="UP000662074">
    <property type="component" value="Unassembled WGS sequence"/>
</dbReference>
<feature type="transmembrane region" description="Helical" evidence="7">
    <location>
        <begin position="91"/>
        <end position="110"/>
    </location>
</feature>
<keyword evidence="2" id="KW-1003">Cell membrane</keyword>
<feature type="transmembrane region" description="Helical" evidence="7">
    <location>
        <begin position="397"/>
        <end position="421"/>
    </location>
</feature>
<dbReference type="Pfam" id="PF12805">
    <property type="entry name" value="FUSC-like"/>
    <property type="match status" value="1"/>
</dbReference>
<dbReference type="AlphaFoldDB" id="A0A917JCT4"/>
<feature type="transmembrane region" description="Helical" evidence="7">
    <location>
        <begin position="68"/>
        <end position="85"/>
    </location>
</feature>
<comment type="subcellular location">
    <subcellularLocation>
        <location evidence="1">Cell membrane</location>
        <topology evidence="1">Multi-pass membrane protein</topology>
    </subcellularLocation>
</comment>
<dbReference type="PANTHER" id="PTHR30509:SF8">
    <property type="entry name" value="INNER MEMBRANE PROTEIN YCCS"/>
    <property type="match status" value="1"/>
</dbReference>
<keyword evidence="11" id="KW-1185">Reference proteome</keyword>
<dbReference type="RefSeq" id="WP_188417364.1">
    <property type="nucleotide sequence ID" value="NZ_BMDO01000007.1"/>
</dbReference>
<keyword evidence="4 7" id="KW-1133">Transmembrane helix</keyword>
<proteinExistence type="inferred from homology"/>
<dbReference type="InterPro" id="IPR032692">
    <property type="entry name" value="YccS_N"/>
</dbReference>
<evidence type="ECO:0000259" key="9">
    <source>
        <dbReference type="Pfam" id="PF13515"/>
    </source>
</evidence>
<dbReference type="GO" id="GO:0005886">
    <property type="term" value="C:plasma membrane"/>
    <property type="evidence" value="ECO:0007669"/>
    <property type="project" value="UniProtKB-SubCell"/>
</dbReference>
<evidence type="ECO:0000259" key="8">
    <source>
        <dbReference type="Pfam" id="PF12805"/>
    </source>
</evidence>
<dbReference type="Pfam" id="PF13515">
    <property type="entry name" value="FUSC_2"/>
    <property type="match status" value="1"/>
</dbReference>
<evidence type="ECO:0000256" key="4">
    <source>
        <dbReference type="ARBA" id="ARBA00022989"/>
    </source>
</evidence>
<comment type="similarity">
    <text evidence="6">Belongs to the YccS/YhfK family.</text>
</comment>
<keyword evidence="3 7" id="KW-0812">Transmembrane</keyword>
<sequence>MSVQTREIKSFFFSQYFSDGLRISTGLLLPAVLFAQFGMLQTGITLSLGAACMSVIDNPGPVIHKRNAMLIGNALMFMVIVVTGYARLNLWTLGAEVTLLSFLFSFLVIYGNRAAAIGTAGLLAMIFVMDKAIPRPDIFQNALTVLSGGIWYMLMSLVFFGIRPYRAAQQALGENISDIVDFLRIKADFYLPETSIEDNYRKLVSKQIQVSQHQDAVRELLFKSRLVVKESTNYSRMLVLTFVDLVDLFEQIMATHYDYSHMREQFAKTTILEDIGHLLHRMANELDNIGYAVLSNTSYRSIDNFNAELEELKAKMDAISADEHTGSVLVLKKVLINLRDLNHKIISIHRYHKIRSSKKQRIEKTPEVEYDKFVAHQDFSPRLLLDNLTLKSTTFRFALRVSLVCLTGFIITKSSALLHLINAITGHKIAFGQHSYWVILTIIVIIKPAFSLSKQRNYQRLIGTIVGGAVGVAILTFVHNDNVQFIFLAVLMIGAYSFVRVNYVISIILMTPYVLILFRFLGVGHINIAEERIVDTIIGSVIALAANYFIFPTWESDQVKQSLHEVLTSNVNYLVKIAESITGIPVSVTEYKLARKDVYIKSANLSAAFERMTSEPKTKQRKSKDVHKFVVLNHILSSYVATMASAISGKGIQRSSGENLKLIKRSIVILNDAAKKLGGKAIEFSAEKLPTEQPEATPATADDNLIKEQLGFIHKISTDVAKISDSFLENAS</sequence>
<dbReference type="PANTHER" id="PTHR30509">
    <property type="entry name" value="P-HYDROXYBENZOIC ACID EFFLUX PUMP SUBUNIT-RELATED"/>
    <property type="match status" value="1"/>
</dbReference>
<organism evidence="10 11">
    <name type="scientific">Mucilaginibacter galii</name>
    <dbReference type="NCBI Taxonomy" id="2005073"/>
    <lineage>
        <taxon>Bacteria</taxon>
        <taxon>Pseudomonadati</taxon>
        <taxon>Bacteroidota</taxon>
        <taxon>Sphingobacteriia</taxon>
        <taxon>Sphingobacteriales</taxon>
        <taxon>Sphingobacteriaceae</taxon>
        <taxon>Mucilaginibacter</taxon>
    </lineage>
</organism>
<feature type="transmembrane region" description="Helical" evidence="7">
    <location>
        <begin position="139"/>
        <end position="162"/>
    </location>
</feature>
<feature type="domain" description="Integral membrane protein YccS N-terminal" evidence="8">
    <location>
        <begin position="69"/>
        <end position="344"/>
    </location>
</feature>
<feature type="transmembrane region" description="Helical" evidence="7">
    <location>
        <begin position="27"/>
        <end position="56"/>
    </location>
</feature>
<evidence type="ECO:0000313" key="10">
    <source>
        <dbReference type="EMBL" id="GGI51359.1"/>
    </source>
</evidence>
<accession>A0A917JCT4</accession>
<evidence type="ECO:0000313" key="11">
    <source>
        <dbReference type="Proteomes" id="UP000662074"/>
    </source>
</evidence>
<name>A0A917JCT4_9SPHI</name>
<evidence type="ECO:0000256" key="6">
    <source>
        <dbReference type="ARBA" id="ARBA00043993"/>
    </source>
</evidence>
<feature type="domain" description="Integral membrane bound transporter" evidence="9">
    <location>
        <begin position="426"/>
        <end position="545"/>
    </location>
</feature>
<keyword evidence="5 7" id="KW-0472">Membrane</keyword>
<gene>
    <name evidence="10" type="ORF">GCM10011425_25710</name>
</gene>
<evidence type="ECO:0008006" key="12">
    <source>
        <dbReference type="Google" id="ProtNLM"/>
    </source>
</evidence>
<evidence type="ECO:0000256" key="1">
    <source>
        <dbReference type="ARBA" id="ARBA00004651"/>
    </source>
</evidence>
<protein>
    <recommendedName>
        <fullName evidence="12">Integral membrane protein YccS N-terminal domain-containing protein</fullName>
    </recommendedName>
</protein>
<evidence type="ECO:0000256" key="7">
    <source>
        <dbReference type="SAM" id="Phobius"/>
    </source>
</evidence>
<evidence type="ECO:0000256" key="5">
    <source>
        <dbReference type="ARBA" id="ARBA00023136"/>
    </source>
</evidence>